<dbReference type="Proteomes" id="UP001143463">
    <property type="component" value="Unassembled WGS sequence"/>
</dbReference>
<proteinExistence type="predicted"/>
<dbReference type="RefSeq" id="WP_051736516.1">
    <property type="nucleotide sequence ID" value="NZ_BAAAUZ010000010.1"/>
</dbReference>
<keyword evidence="1" id="KW-1133">Transmembrane helix</keyword>
<organism evidence="2 3">
    <name type="scientific">Pseudonocardia halophobica</name>
    <dbReference type="NCBI Taxonomy" id="29401"/>
    <lineage>
        <taxon>Bacteria</taxon>
        <taxon>Bacillati</taxon>
        <taxon>Actinomycetota</taxon>
        <taxon>Actinomycetes</taxon>
        <taxon>Pseudonocardiales</taxon>
        <taxon>Pseudonocardiaceae</taxon>
        <taxon>Pseudonocardia</taxon>
    </lineage>
</organism>
<feature type="transmembrane region" description="Helical" evidence="1">
    <location>
        <begin position="121"/>
        <end position="139"/>
    </location>
</feature>
<evidence type="ECO:0000256" key="1">
    <source>
        <dbReference type="SAM" id="Phobius"/>
    </source>
</evidence>
<name>A0A9W6NWK7_9PSEU</name>
<protein>
    <submittedName>
        <fullName evidence="2">Uncharacterized protein</fullName>
    </submittedName>
</protein>
<keyword evidence="1" id="KW-0812">Transmembrane</keyword>
<reference evidence="2" key="2">
    <citation type="submission" date="2023-01" db="EMBL/GenBank/DDBJ databases">
        <authorList>
            <person name="Sun Q."/>
            <person name="Evtushenko L."/>
        </authorList>
    </citation>
    <scope>NUCLEOTIDE SEQUENCE</scope>
    <source>
        <strain evidence="2">VKM Ac-1069</strain>
    </source>
</reference>
<sequence>MARAAQTTASTASTALRALRDVGAAAWFGGSLMGASGLNAAADAAGGPLERERVVSAGWARWTPIFRAAAAAHLLGSVGLLAQRRSRADLVGLGLTTAAVGAVAGTAVLGSKEVPETTIHAVEWTVPALLAGVILSGVGRRG</sequence>
<comment type="caution">
    <text evidence="2">The sequence shown here is derived from an EMBL/GenBank/DDBJ whole genome shotgun (WGS) entry which is preliminary data.</text>
</comment>
<reference evidence="2" key="1">
    <citation type="journal article" date="2014" name="Int. J. Syst. Evol. Microbiol.">
        <title>Complete genome sequence of Corynebacterium casei LMG S-19264T (=DSM 44701T), isolated from a smear-ripened cheese.</title>
        <authorList>
            <consortium name="US DOE Joint Genome Institute (JGI-PGF)"/>
            <person name="Walter F."/>
            <person name="Albersmeier A."/>
            <person name="Kalinowski J."/>
            <person name="Ruckert C."/>
        </authorList>
    </citation>
    <scope>NUCLEOTIDE SEQUENCE</scope>
    <source>
        <strain evidence="2">VKM Ac-1069</strain>
    </source>
</reference>
<feature type="transmembrane region" description="Helical" evidence="1">
    <location>
        <begin position="90"/>
        <end position="109"/>
    </location>
</feature>
<dbReference type="EMBL" id="BSFQ01000010">
    <property type="protein sequence ID" value="GLL11666.1"/>
    <property type="molecule type" value="Genomic_DNA"/>
</dbReference>
<evidence type="ECO:0000313" key="2">
    <source>
        <dbReference type="EMBL" id="GLL11666.1"/>
    </source>
</evidence>
<accession>A0A9W6NWK7</accession>
<dbReference type="AlphaFoldDB" id="A0A9W6NWK7"/>
<keyword evidence="1" id="KW-0472">Membrane</keyword>
<keyword evidence="3" id="KW-1185">Reference proteome</keyword>
<evidence type="ECO:0000313" key="3">
    <source>
        <dbReference type="Proteomes" id="UP001143463"/>
    </source>
</evidence>
<gene>
    <name evidence="2" type="ORF">GCM10017577_28070</name>
</gene>